<evidence type="ECO:0000256" key="4">
    <source>
        <dbReference type="ARBA" id="ARBA00012645"/>
    </source>
</evidence>
<evidence type="ECO:0000256" key="10">
    <source>
        <dbReference type="ARBA" id="ARBA00022989"/>
    </source>
</evidence>
<dbReference type="EC" id="2.4.1.131" evidence="4 14"/>
<dbReference type="GO" id="GO:0006487">
    <property type="term" value="P:protein N-linked glycosylation"/>
    <property type="evidence" value="ECO:0007669"/>
    <property type="project" value="TreeGrafter"/>
</dbReference>
<dbReference type="PANTHER" id="PTHR45919:SF1">
    <property type="entry name" value="GDP-MAN:MAN(3)GLCNAC(2)-PP-DOL ALPHA-1,2-MANNOSYLTRANSFERASE"/>
    <property type="match status" value="1"/>
</dbReference>
<keyword evidence="6 14" id="KW-0328">Glycosyltransferase</keyword>
<dbReference type="EMBL" id="NEVH01003505">
    <property type="protein sequence ID" value="PNF40509.1"/>
    <property type="molecule type" value="Genomic_DNA"/>
</dbReference>
<dbReference type="PANTHER" id="PTHR45919">
    <property type="entry name" value="GDP-MAN:MAN(3)GLCNAC(2)-PP-DOL ALPHA-1,2-MANNOSYLTRANSFERASE"/>
    <property type="match status" value="1"/>
</dbReference>
<evidence type="ECO:0000256" key="9">
    <source>
        <dbReference type="ARBA" id="ARBA00022824"/>
    </source>
</evidence>
<protein>
    <recommendedName>
        <fullName evidence="5 14">GDP-Man:Man(3)GlcNAc(2)-PP-Dol alpha-1,2-mannosyltransferase</fullName>
        <ecNumber evidence="4 14">2.4.1.131</ecNumber>
    </recommendedName>
</protein>
<evidence type="ECO:0000256" key="2">
    <source>
        <dbReference type="ARBA" id="ARBA00004922"/>
    </source>
</evidence>
<evidence type="ECO:0000256" key="14">
    <source>
        <dbReference type="RuleBase" id="RU367051"/>
    </source>
</evidence>
<dbReference type="GO" id="GO:0005789">
    <property type="term" value="C:endoplasmic reticulum membrane"/>
    <property type="evidence" value="ECO:0007669"/>
    <property type="project" value="UniProtKB-SubCell"/>
</dbReference>
<comment type="subcellular location">
    <subcellularLocation>
        <location evidence="1">Endoplasmic reticulum membrane</location>
        <topology evidence="1">Single-pass membrane protein</topology>
    </subcellularLocation>
</comment>
<keyword evidence="18" id="KW-1185">Reference proteome</keyword>
<dbReference type="CDD" id="cd03806">
    <property type="entry name" value="GT4_ALG11-like"/>
    <property type="match status" value="1"/>
</dbReference>
<dbReference type="Gene3D" id="3.40.50.2000">
    <property type="entry name" value="Glycogen Phosphorylase B"/>
    <property type="match status" value="1"/>
</dbReference>
<evidence type="ECO:0000256" key="13">
    <source>
        <dbReference type="ARBA" id="ARBA00045128"/>
    </source>
</evidence>
<name>A0A2J7RI51_9NEOP</name>
<evidence type="ECO:0000259" key="16">
    <source>
        <dbReference type="Pfam" id="PF15924"/>
    </source>
</evidence>
<dbReference type="UniPathway" id="UPA00378"/>
<dbReference type="FunFam" id="3.40.50.2000:FF:000227">
    <property type="entry name" value="Alpha-1,2-mannosyltransferase"/>
    <property type="match status" value="1"/>
</dbReference>
<dbReference type="Pfam" id="PF00534">
    <property type="entry name" value="Glycos_transf_1"/>
    <property type="match status" value="1"/>
</dbReference>
<dbReference type="AlphaFoldDB" id="A0A2J7RI51"/>
<evidence type="ECO:0000313" key="18">
    <source>
        <dbReference type="Proteomes" id="UP000235965"/>
    </source>
</evidence>
<evidence type="ECO:0000256" key="5">
    <source>
        <dbReference type="ARBA" id="ARBA00022018"/>
    </source>
</evidence>
<feature type="transmembrane region" description="Helical" evidence="14">
    <location>
        <begin position="221"/>
        <end position="240"/>
    </location>
</feature>
<evidence type="ECO:0000256" key="1">
    <source>
        <dbReference type="ARBA" id="ARBA00004389"/>
    </source>
</evidence>
<keyword evidence="8 14" id="KW-0812">Transmembrane</keyword>
<reference evidence="17 18" key="1">
    <citation type="submission" date="2017-12" db="EMBL/GenBank/DDBJ databases">
        <title>Hemimetabolous genomes reveal molecular basis of termite eusociality.</title>
        <authorList>
            <person name="Harrison M.C."/>
            <person name="Jongepier E."/>
            <person name="Robertson H.M."/>
            <person name="Arning N."/>
            <person name="Bitard-Feildel T."/>
            <person name="Chao H."/>
            <person name="Childers C.P."/>
            <person name="Dinh H."/>
            <person name="Doddapaneni H."/>
            <person name="Dugan S."/>
            <person name="Gowin J."/>
            <person name="Greiner C."/>
            <person name="Han Y."/>
            <person name="Hu H."/>
            <person name="Hughes D.S.T."/>
            <person name="Huylmans A.-K."/>
            <person name="Kemena C."/>
            <person name="Kremer L.P.M."/>
            <person name="Lee S.L."/>
            <person name="Lopez-Ezquerra A."/>
            <person name="Mallet L."/>
            <person name="Monroy-Kuhn J.M."/>
            <person name="Moser A."/>
            <person name="Murali S.C."/>
            <person name="Muzny D.M."/>
            <person name="Otani S."/>
            <person name="Piulachs M.-D."/>
            <person name="Poelchau M."/>
            <person name="Qu J."/>
            <person name="Schaub F."/>
            <person name="Wada-Katsumata A."/>
            <person name="Worley K.C."/>
            <person name="Xie Q."/>
            <person name="Ylla G."/>
            <person name="Poulsen M."/>
            <person name="Gibbs R.A."/>
            <person name="Schal C."/>
            <person name="Richards S."/>
            <person name="Belles X."/>
            <person name="Korb J."/>
            <person name="Bornberg-Bauer E."/>
        </authorList>
    </citation>
    <scope>NUCLEOTIDE SEQUENCE [LARGE SCALE GENOMIC DNA]</scope>
    <source>
        <tissue evidence="17">Whole body</tissue>
    </source>
</reference>
<comment type="caution">
    <text evidence="17">The sequence shown here is derived from an EMBL/GenBank/DDBJ whole genome shotgun (WGS) entry which is preliminary data.</text>
</comment>
<evidence type="ECO:0000256" key="12">
    <source>
        <dbReference type="ARBA" id="ARBA00045065"/>
    </source>
</evidence>
<proteinExistence type="inferred from homology"/>
<dbReference type="Pfam" id="PF15924">
    <property type="entry name" value="ALG11_N"/>
    <property type="match status" value="1"/>
</dbReference>
<feature type="transmembrane region" description="Helical" evidence="14">
    <location>
        <begin position="64"/>
        <end position="87"/>
    </location>
</feature>
<feature type="domain" description="ALG11 mannosyltransferase N-terminal" evidence="16">
    <location>
        <begin position="105"/>
        <end position="310"/>
    </location>
</feature>
<organism evidence="17 18">
    <name type="scientific">Cryptotermes secundus</name>
    <dbReference type="NCBI Taxonomy" id="105785"/>
    <lineage>
        <taxon>Eukaryota</taxon>
        <taxon>Metazoa</taxon>
        <taxon>Ecdysozoa</taxon>
        <taxon>Arthropoda</taxon>
        <taxon>Hexapoda</taxon>
        <taxon>Insecta</taxon>
        <taxon>Pterygota</taxon>
        <taxon>Neoptera</taxon>
        <taxon>Polyneoptera</taxon>
        <taxon>Dictyoptera</taxon>
        <taxon>Blattodea</taxon>
        <taxon>Blattoidea</taxon>
        <taxon>Termitoidae</taxon>
        <taxon>Kalotermitidae</taxon>
        <taxon>Cryptotermitinae</taxon>
        <taxon>Cryptotermes</taxon>
    </lineage>
</organism>
<dbReference type="InterPro" id="IPR031814">
    <property type="entry name" value="ALG11_N"/>
</dbReference>
<comment type="similarity">
    <text evidence="3 14">Belongs to the glycosyltransferase group 1 family. Glycosyltransferase 4 subfamily.</text>
</comment>
<gene>
    <name evidence="17" type="primary">ALG11_1</name>
    <name evidence="17" type="ORF">B7P43_G08195</name>
</gene>
<comment type="catalytic activity">
    <reaction evidence="12 14">
        <text>an alpha-D-Man-(1-&gt;3)-[alpha-D-Man-(1-&gt;6)]-beta-D-Man-(1-&gt;4)-beta-D-GlcNAc-(1-&gt;4)-alpha-D-GlcNAc-diphospho-di-trans,poly-cis-dolichol + 2 GDP-alpha-D-mannose = an alpha-D-Man-(1-&gt;2)-alpha-D-Man-(1-&gt;2)-alpha-D-Man-(1-&gt;3)-[alpha-D-Man-(1-&gt;6)]-beta-D-Man-(1-&gt;4)-beta-D-GlcNAc-(1-&gt;4)-alpha-D-GlcNAc-diphospho-di-trans,poly-cis-dolichol + 2 GDP + 2 H(+)</text>
        <dbReference type="Rhea" id="RHEA:29523"/>
        <dbReference type="Rhea" id="RHEA-COMP:19515"/>
        <dbReference type="Rhea" id="RHEA-COMP:19516"/>
        <dbReference type="ChEBI" id="CHEBI:15378"/>
        <dbReference type="ChEBI" id="CHEBI:57527"/>
        <dbReference type="ChEBI" id="CHEBI:58189"/>
        <dbReference type="ChEBI" id="CHEBI:132511"/>
        <dbReference type="ChEBI" id="CHEBI:132515"/>
        <dbReference type="EC" id="2.4.1.131"/>
    </reaction>
    <physiologicalReaction direction="left-to-right" evidence="12 14">
        <dbReference type="Rhea" id="RHEA:29524"/>
    </physiologicalReaction>
</comment>
<evidence type="ECO:0000256" key="11">
    <source>
        <dbReference type="ARBA" id="ARBA00023136"/>
    </source>
</evidence>
<dbReference type="SUPFAM" id="SSF53756">
    <property type="entry name" value="UDP-Glycosyltransferase/glycogen phosphorylase"/>
    <property type="match status" value="1"/>
</dbReference>
<dbReference type="InterPro" id="IPR038013">
    <property type="entry name" value="ALG11"/>
</dbReference>
<evidence type="ECO:0000256" key="8">
    <source>
        <dbReference type="ARBA" id="ARBA00022692"/>
    </source>
</evidence>
<feature type="transmembrane region" description="Helical" evidence="14">
    <location>
        <begin position="27"/>
        <end position="44"/>
    </location>
</feature>
<sequence>MRQYQTADTVALSVEVRYRLHQIHVNVVRVSTKFVFGCVEYIVWSTDSVIEMSLCCSISVLLKFVLHTTVAGLLILIVGLPLLIIVARNYCRKQRESLPKDGGFCVGFFHPYCNAGGGGERVLWCAVKAMQARYAHVKIVVYTGDSDATPKDILKLAEQRFNIKLIAPVQFVYLRRRRWVEADMYPYFTLLGQSLGSIVLGAEALAAFVPDLYIDTMGYAFTLPIFKLIGGCNVACYVHYPTITGDMLRRVSGRVIAHNNHPYVARSPFLTAGKLLYYRLFAWLYGWVGRCSDIVMVNSSWTEEHISDLWQCSLKTHRVYPPCDVEELKQIPLLSEGSNSQNGAEHEEMLKRPNDFNKKTNLIKIVSVGQFRPEKDHPLQLRAMHELRQLVSEDVWDNIMLVFVGSCRNKEDQDRVRDMQDLCKHLSLENNVQFRVNINYDELKRELQEGMIGLHAMWNEHFGIGVVECMAAGLIMVAHRSGGPLMDIIVESEGSQNGFLATDEADYAMAIATILKLSPHARKIIRDAARASVDRFSVEEFEKGFLRVIHPFSHRMCTET</sequence>
<feature type="domain" description="Glycosyl transferase family 1" evidence="15">
    <location>
        <begin position="354"/>
        <end position="528"/>
    </location>
</feature>
<dbReference type="InParanoid" id="A0A2J7RI51"/>
<evidence type="ECO:0000256" key="7">
    <source>
        <dbReference type="ARBA" id="ARBA00022679"/>
    </source>
</evidence>
<comment type="pathway">
    <text evidence="2 14">Protein modification; protein glycosylation.</text>
</comment>
<accession>A0A2J7RI51</accession>
<dbReference type="InterPro" id="IPR001296">
    <property type="entry name" value="Glyco_trans_1"/>
</dbReference>
<evidence type="ECO:0000256" key="6">
    <source>
        <dbReference type="ARBA" id="ARBA00022676"/>
    </source>
</evidence>
<evidence type="ECO:0000313" key="17">
    <source>
        <dbReference type="EMBL" id="PNF40509.1"/>
    </source>
</evidence>
<dbReference type="OrthoDB" id="2276068at2759"/>
<dbReference type="STRING" id="105785.A0A2J7RI51"/>
<dbReference type="FunCoup" id="A0A2J7RI51">
    <property type="interactions" value="1547"/>
</dbReference>
<dbReference type="Proteomes" id="UP000235965">
    <property type="component" value="Unassembled WGS sequence"/>
</dbReference>
<keyword evidence="9 14" id="KW-0256">Endoplasmic reticulum</keyword>
<comment type="function">
    <text evidence="13">GDP-Man:Man(3)GlcNAc(2)-PP-Dol alpha-1,2-mannosyltransferase that operates in the biosynthetic pathway of dolichol-linked oligosaccharides, the glycan precursors employed in protein asparagine (N)-glycosylation. The assembly of dolichol-linked oligosaccharides begins on the cytosolic side of the endoplasmic reticulum membrane and finishes in its lumen. The sequential addition of sugars to dolichol pyrophosphate produces dolichol-linked oligosaccharides containing fourteen sugars, including two GlcNAcs, nine mannoses and three glucoses. Once assembled, the oligosaccharide is transferred from the lipid to nascent proteins by oligosaccharyltransferases. Catalyzes, on the cytoplasmic face of the endoplasmic reticulum, the addition of the fourth and fifth mannose residues to the dolichol-linked oligosaccharide chain, to produce Man(5)GlcNAc(2)-PP-dolichol core oligosaccharide. Man(5)GlcNAc(2)-PP-dolichol is a substrate for ALG3, the following enzyme in the biosynthetic pathway.</text>
</comment>
<evidence type="ECO:0000259" key="15">
    <source>
        <dbReference type="Pfam" id="PF00534"/>
    </source>
</evidence>
<keyword evidence="7 14" id="KW-0808">Transferase</keyword>
<evidence type="ECO:0000256" key="3">
    <source>
        <dbReference type="ARBA" id="ARBA00009481"/>
    </source>
</evidence>
<feature type="transmembrane region" description="Helical" evidence="14">
    <location>
        <begin position="185"/>
        <end position="209"/>
    </location>
</feature>
<dbReference type="GO" id="GO:0004377">
    <property type="term" value="F:GDP-Man:Man(3)GlcNAc(2)-PP-Dol alpha-1,2-mannosyltransferase activity"/>
    <property type="evidence" value="ECO:0007669"/>
    <property type="project" value="UniProtKB-UniRule"/>
</dbReference>
<keyword evidence="10 14" id="KW-1133">Transmembrane helix</keyword>
<keyword evidence="11 14" id="KW-0472">Membrane</keyword>